<reference evidence="1" key="1">
    <citation type="journal article" date="2023" name="PLoS Negl. Trop. Dis.">
        <title>A genome sequence for Biomphalaria pfeifferi, the major vector snail for the human-infecting parasite Schistosoma mansoni.</title>
        <authorList>
            <person name="Bu L."/>
            <person name="Lu L."/>
            <person name="Laidemitt M.R."/>
            <person name="Zhang S.M."/>
            <person name="Mutuku M."/>
            <person name="Mkoji G."/>
            <person name="Steinauer M."/>
            <person name="Loker E.S."/>
        </authorList>
    </citation>
    <scope>NUCLEOTIDE SEQUENCE</scope>
    <source>
        <strain evidence="1">KasaAsao</strain>
    </source>
</reference>
<reference evidence="1" key="2">
    <citation type="submission" date="2023-04" db="EMBL/GenBank/DDBJ databases">
        <authorList>
            <person name="Bu L."/>
            <person name="Lu L."/>
            <person name="Laidemitt M.R."/>
            <person name="Zhang S.M."/>
            <person name="Mutuku M."/>
            <person name="Mkoji G."/>
            <person name="Steinauer M."/>
            <person name="Loker E.S."/>
        </authorList>
    </citation>
    <scope>NUCLEOTIDE SEQUENCE</scope>
    <source>
        <strain evidence="1">KasaAsao</strain>
        <tissue evidence="1">Whole Snail</tissue>
    </source>
</reference>
<keyword evidence="2" id="KW-1185">Reference proteome</keyword>
<protein>
    <submittedName>
        <fullName evidence="1">Uncharacterized protein</fullName>
    </submittedName>
</protein>
<proteinExistence type="predicted"/>
<organism evidence="1 2">
    <name type="scientific">Biomphalaria pfeifferi</name>
    <name type="common">Bloodfluke planorb</name>
    <name type="synonym">Freshwater snail</name>
    <dbReference type="NCBI Taxonomy" id="112525"/>
    <lineage>
        <taxon>Eukaryota</taxon>
        <taxon>Metazoa</taxon>
        <taxon>Spiralia</taxon>
        <taxon>Lophotrochozoa</taxon>
        <taxon>Mollusca</taxon>
        <taxon>Gastropoda</taxon>
        <taxon>Heterobranchia</taxon>
        <taxon>Euthyneura</taxon>
        <taxon>Panpulmonata</taxon>
        <taxon>Hygrophila</taxon>
        <taxon>Lymnaeoidea</taxon>
        <taxon>Planorbidae</taxon>
        <taxon>Biomphalaria</taxon>
    </lineage>
</organism>
<name>A0AAD8FI19_BIOPF</name>
<gene>
    <name evidence="1" type="ORF">Bpfe_006589</name>
</gene>
<sequence>YLVLVKCQCRKRFISHVTRKLQLYVRRTVSGTDVEIGDLIKKDERGKWNEPTQKIAVFKQRSVYDTLSLWAGVQM</sequence>
<dbReference type="EMBL" id="JASAOG010000019">
    <property type="protein sequence ID" value="KAK0063904.1"/>
    <property type="molecule type" value="Genomic_DNA"/>
</dbReference>
<evidence type="ECO:0000313" key="2">
    <source>
        <dbReference type="Proteomes" id="UP001233172"/>
    </source>
</evidence>
<comment type="caution">
    <text evidence="1">The sequence shown here is derived from an EMBL/GenBank/DDBJ whole genome shotgun (WGS) entry which is preliminary data.</text>
</comment>
<accession>A0AAD8FI19</accession>
<evidence type="ECO:0000313" key="1">
    <source>
        <dbReference type="EMBL" id="KAK0063904.1"/>
    </source>
</evidence>
<feature type="non-terminal residue" evidence="1">
    <location>
        <position position="1"/>
    </location>
</feature>
<dbReference type="Proteomes" id="UP001233172">
    <property type="component" value="Unassembled WGS sequence"/>
</dbReference>
<dbReference type="AlphaFoldDB" id="A0AAD8FI19"/>